<dbReference type="Pfam" id="PF05899">
    <property type="entry name" value="Cupin_3"/>
    <property type="match status" value="1"/>
</dbReference>
<feature type="domain" description="(S)-ureidoglycine aminohydrolase cupin" evidence="1">
    <location>
        <begin position="48"/>
        <end position="117"/>
    </location>
</feature>
<evidence type="ECO:0000259" key="1">
    <source>
        <dbReference type="Pfam" id="PF05899"/>
    </source>
</evidence>
<dbReference type="CDD" id="cd02227">
    <property type="entry name" value="cupin_TM1112-like"/>
    <property type="match status" value="1"/>
</dbReference>
<gene>
    <name evidence="2" type="ORF">DKG75_05020</name>
</gene>
<dbReference type="AlphaFoldDB" id="A0A317EFF9"/>
<dbReference type="Proteomes" id="UP000246077">
    <property type="component" value="Unassembled WGS sequence"/>
</dbReference>
<comment type="caution">
    <text evidence="2">The sequence shown here is derived from an EMBL/GenBank/DDBJ whole genome shotgun (WGS) entry which is preliminary data.</text>
</comment>
<dbReference type="PANTHER" id="PTHR40943">
    <property type="entry name" value="CYTOPLASMIC PROTEIN-RELATED"/>
    <property type="match status" value="1"/>
</dbReference>
<proteinExistence type="predicted"/>
<dbReference type="OrthoDB" id="9799053at2"/>
<dbReference type="InterPro" id="IPR008579">
    <property type="entry name" value="UGlyAH_Cupin_dom"/>
</dbReference>
<dbReference type="InterPro" id="IPR014710">
    <property type="entry name" value="RmlC-like_jellyroll"/>
</dbReference>
<evidence type="ECO:0000313" key="3">
    <source>
        <dbReference type="Proteomes" id="UP000246077"/>
    </source>
</evidence>
<dbReference type="Gene3D" id="2.60.120.10">
    <property type="entry name" value="Jelly Rolls"/>
    <property type="match status" value="1"/>
</dbReference>
<accession>A0A317EFF9</accession>
<dbReference type="EMBL" id="QGLF01000001">
    <property type="protein sequence ID" value="PWR23915.1"/>
    <property type="molecule type" value="Genomic_DNA"/>
</dbReference>
<keyword evidence="3" id="KW-1185">Reference proteome</keyword>
<evidence type="ECO:0000313" key="2">
    <source>
        <dbReference type="EMBL" id="PWR23915.1"/>
    </source>
</evidence>
<dbReference type="InterPro" id="IPR011051">
    <property type="entry name" value="RmlC_Cupin_sf"/>
</dbReference>
<name>A0A317EFF9_9PROT</name>
<sequence length="125" mass="13493">MNVNSTERLPGLVRLGLCAGPAETGRPARITDGAPVTSLWNEYGDNSGRLFSGIWSSTAGSWQVDYTEEEVCVILEGRIRLTAADGIAEDFGPGDSFVIPSGFRGTWTTLEPVRKLYVIYEPPAA</sequence>
<organism evidence="2 3">
    <name type="scientific">Zavarzinia compransoris</name>
    <dbReference type="NCBI Taxonomy" id="1264899"/>
    <lineage>
        <taxon>Bacteria</taxon>
        <taxon>Pseudomonadati</taxon>
        <taxon>Pseudomonadota</taxon>
        <taxon>Alphaproteobacteria</taxon>
        <taxon>Rhodospirillales</taxon>
        <taxon>Zavarziniaceae</taxon>
        <taxon>Zavarzinia</taxon>
    </lineage>
</organism>
<protein>
    <recommendedName>
        <fullName evidence="1">(S)-ureidoglycine aminohydrolase cupin domain-containing protein</fullName>
    </recommendedName>
</protein>
<dbReference type="SUPFAM" id="SSF51182">
    <property type="entry name" value="RmlC-like cupins"/>
    <property type="match status" value="1"/>
</dbReference>
<dbReference type="PANTHER" id="PTHR40943:SF2">
    <property type="entry name" value="(S)-UREIDOGLYCINE AMINOHYDROLASE CUPIN DOMAIN-CONTAINING PROTEIN"/>
    <property type="match status" value="1"/>
</dbReference>
<reference evidence="3" key="1">
    <citation type="submission" date="2018-05" db="EMBL/GenBank/DDBJ databases">
        <title>Zavarzinia sp. HR-AS.</title>
        <authorList>
            <person name="Lee Y."/>
            <person name="Jeon C.O."/>
        </authorList>
    </citation>
    <scope>NUCLEOTIDE SEQUENCE [LARGE SCALE GENOMIC DNA]</scope>
    <source>
        <strain evidence="3">DSM 1231</strain>
    </source>
</reference>